<dbReference type="InterPro" id="IPR024194">
    <property type="entry name" value="Ac/AlaTfrase_AlgI/DltB"/>
</dbReference>
<sequence>MIFTEFRFFIFFAIVFAIYWALRSNSWRKAWILACSYAFYGAWDWRFLSLIIGSTLVDYVVGLNLGKTESPKARRGWLMVSLLVNLGALAFFKYANFFAASAVGFFGWIGLPANSVTLSIVLPVGISFYTFQTLSYSIDIYAGRLQPQKSLLDLATFVAFFPQLVAGPIVRAADFLPQLAIARSFSQVNVRACLILFMVGFFKKACVSDNLAPIVDRYFSAPETYNALSSWIGVLSYTVQIYCDFSGYSDMAIACAGLLGYELCVNFDFPYLASSITDFWRRWHISLSTWLKDYLYIPLGGNRGGQLFTYRNLMLTMVLGGLWHGAAWTFVVWGALHGGALIAHKEWKKLMTSRAAATKPKNSLWPILLTFYWVCITWVFFRANSFATAMMVIKSFVLLKSPGTQQLSLGILGFLAVVALLHWLTAKQVWTGAIAKLPNQLFAVGYGFAAAAILTLVPVGYTAFIYFQF</sequence>
<dbReference type="GO" id="GO:0042121">
    <property type="term" value="P:alginic acid biosynthetic process"/>
    <property type="evidence" value="ECO:0007669"/>
    <property type="project" value="InterPro"/>
</dbReference>
<keyword evidence="3 9" id="KW-1003">Cell membrane</keyword>
<proteinExistence type="inferred from homology"/>
<dbReference type="GO" id="GO:0016746">
    <property type="term" value="F:acyltransferase activity"/>
    <property type="evidence" value="ECO:0007669"/>
    <property type="project" value="UniProtKB-KW"/>
</dbReference>
<dbReference type="AlphaFoldDB" id="A0A0P7YXB2"/>
<dbReference type="InterPro" id="IPR051085">
    <property type="entry name" value="MB_O-acyltransferase"/>
</dbReference>
<dbReference type="Proteomes" id="UP000050465">
    <property type="component" value="Unassembled WGS sequence"/>
</dbReference>
<feature type="transmembrane region" description="Helical" evidence="10">
    <location>
        <begin position="313"/>
        <end position="343"/>
    </location>
</feature>
<evidence type="ECO:0000256" key="10">
    <source>
        <dbReference type="SAM" id="Phobius"/>
    </source>
</evidence>
<organism evidence="11 12">
    <name type="scientific">Phormidesmis priestleyi Ana</name>
    <dbReference type="NCBI Taxonomy" id="1666911"/>
    <lineage>
        <taxon>Bacteria</taxon>
        <taxon>Bacillati</taxon>
        <taxon>Cyanobacteriota</taxon>
        <taxon>Cyanophyceae</taxon>
        <taxon>Leptolyngbyales</taxon>
        <taxon>Leptolyngbyaceae</taxon>
        <taxon>Phormidesmis</taxon>
    </lineage>
</organism>
<name>A0A0P7YXB2_9CYAN</name>
<dbReference type="PANTHER" id="PTHR13285:SF23">
    <property type="entry name" value="TEICHOIC ACID D-ALANYLTRANSFERASE"/>
    <property type="match status" value="1"/>
</dbReference>
<dbReference type="InterPro" id="IPR028362">
    <property type="entry name" value="AlgI"/>
</dbReference>
<evidence type="ECO:0000256" key="3">
    <source>
        <dbReference type="ARBA" id="ARBA00022475"/>
    </source>
</evidence>
<feature type="transmembrane region" description="Helical" evidence="10">
    <location>
        <begin position="77"/>
        <end position="99"/>
    </location>
</feature>
<evidence type="ECO:0000313" key="11">
    <source>
        <dbReference type="EMBL" id="KPQ35870.1"/>
    </source>
</evidence>
<dbReference type="STRING" id="1666911.HLUCCA11_08220"/>
<dbReference type="EMBL" id="LJZR01000009">
    <property type="protein sequence ID" value="KPQ35870.1"/>
    <property type="molecule type" value="Genomic_DNA"/>
</dbReference>
<evidence type="ECO:0000256" key="4">
    <source>
        <dbReference type="ARBA" id="ARBA00022679"/>
    </source>
</evidence>
<comment type="similarity">
    <text evidence="2 9">Belongs to the membrane-bound acyltransferase family.</text>
</comment>
<evidence type="ECO:0000256" key="2">
    <source>
        <dbReference type="ARBA" id="ARBA00010323"/>
    </source>
</evidence>
<feature type="transmembrane region" description="Helical" evidence="10">
    <location>
        <begin position="407"/>
        <end position="424"/>
    </location>
</feature>
<evidence type="ECO:0000313" key="12">
    <source>
        <dbReference type="Proteomes" id="UP000050465"/>
    </source>
</evidence>
<comment type="caution">
    <text evidence="11">The sequence shown here is derived from an EMBL/GenBank/DDBJ whole genome shotgun (WGS) entry which is preliminary data.</text>
</comment>
<accession>A0A0P7YXB2</accession>
<dbReference type="PIRSF" id="PIRSF500217">
    <property type="entry name" value="AlgI"/>
    <property type="match status" value="1"/>
</dbReference>
<feature type="transmembrane region" description="Helical" evidence="10">
    <location>
        <begin position="151"/>
        <end position="173"/>
    </location>
</feature>
<evidence type="ECO:0000256" key="6">
    <source>
        <dbReference type="ARBA" id="ARBA00022989"/>
    </source>
</evidence>
<dbReference type="PATRIC" id="fig|1666911.3.peg.4016"/>
<protein>
    <submittedName>
        <fullName evidence="11">Putative membrane protein involved in D-alanine export</fullName>
    </submittedName>
</protein>
<evidence type="ECO:0000256" key="7">
    <source>
        <dbReference type="ARBA" id="ARBA00023136"/>
    </source>
</evidence>
<dbReference type="PANTHER" id="PTHR13285">
    <property type="entry name" value="ACYLTRANSFERASE"/>
    <property type="match status" value="1"/>
</dbReference>
<evidence type="ECO:0000256" key="9">
    <source>
        <dbReference type="PIRNR" id="PIRNR016636"/>
    </source>
</evidence>
<keyword evidence="6 10" id="KW-1133">Transmembrane helix</keyword>
<feature type="transmembrane region" description="Helical" evidence="10">
    <location>
        <begin position="185"/>
        <end position="202"/>
    </location>
</feature>
<feature type="transmembrane region" description="Helical" evidence="10">
    <location>
        <begin position="444"/>
        <end position="467"/>
    </location>
</feature>
<evidence type="ECO:0000256" key="8">
    <source>
        <dbReference type="ARBA" id="ARBA00023315"/>
    </source>
</evidence>
<evidence type="ECO:0000256" key="5">
    <source>
        <dbReference type="ARBA" id="ARBA00022692"/>
    </source>
</evidence>
<gene>
    <name evidence="11" type="ORF">HLUCCA11_08220</name>
</gene>
<dbReference type="GO" id="GO:0005886">
    <property type="term" value="C:plasma membrane"/>
    <property type="evidence" value="ECO:0007669"/>
    <property type="project" value="UniProtKB-SubCell"/>
</dbReference>
<evidence type="ECO:0000256" key="1">
    <source>
        <dbReference type="ARBA" id="ARBA00004651"/>
    </source>
</evidence>
<dbReference type="PIRSF" id="PIRSF016636">
    <property type="entry name" value="AlgI_DltB"/>
    <property type="match status" value="1"/>
</dbReference>
<keyword evidence="5 10" id="KW-0812">Transmembrane</keyword>
<dbReference type="InterPro" id="IPR004299">
    <property type="entry name" value="MBOAT_fam"/>
</dbReference>
<dbReference type="Pfam" id="PF03062">
    <property type="entry name" value="MBOAT"/>
    <property type="match status" value="1"/>
</dbReference>
<comment type="subcellular location">
    <subcellularLocation>
        <location evidence="1">Cell membrane</location>
        <topology evidence="1">Multi-pass membrane protein</topology>
    </subcellularLocation>
</comment>
<feature type="transmembrane region" description="Helical" evidence="10">
    <location>
        <begin position="6"/>
        <end position="22"/>
    </location>
</feature>
<feature type="transmembrane region" description="Helical" evidence="10">
    <location>
        <begin position="363"/>
        <end position="381"/>
    </location>
</feature>
<feature type="transmembrane region" description="Helical" evidence="10">
    <location>
        <begin position="105"/>
        <end position="131"/>
    </location>
</feature>
<reference evidence="11 12" key="1">
    <citation type="submission" date="2015-09" db="EMBL/GenBank/DDBJ databases">
        <title>Identification and resolution of microdiversity through metagenomic sequencing of parallel consortia.</title>
        <authorList>
            <person name="Nelson W.C."/>
            <person name="Romine M.F."/>
            <person name="Lindemann S.R."/>
        </authorList>
    </citation>
    <scope>NUCLEOTIDE SEQUENCE [LARGE SCALE GENOMIC DNA]</scope>
    <source>
        <strain evidence="11">Ana</strain>
    </source>
</reference>
<keyword evidence="8 9" id="KW-0012">Acyltransferase</keyword>
<keyword evidence="7 9" id="KW-0472">Membrane</keyword>
<keyword evidence="4 9" id="KW-0808">Transferase</keyword>